<dbReference type="AlphaFoldDB" id="A0A812LEC9"/>
<feature type="non-terminal residue" evidence="1">
    <location>
        <position position="1"/>
    </location>
</feature>
<dbReference type="Proteomes" id="UP000604046">
    <property type="component" value="Unassembled WGS sequence"/>
</dbReference>
<comment type="caution">
    <text evidence="1">The sequence shown here is derived from an EMBL/GenBank/DDBJ whole genome shotgun (WGS) entry which is preliminary data.</text>
</comment>
<evidence type="ECO:0000313" key="1">
    <source>
        <dbReference type="EMBL" id="CAE7245523.1"/>
    </source>
</evidence>
<accession>A0A812LEC9</accession>
<gene>
    <name evidence="1" type="ORF">SNAT2548_LOCUS11586</name>
</gene>
<reference evidence="1" key="1">
    <citation type="submission" date="2021-02" db="EMBL/GenBank/DDBJ databases">
        <authorList>
            <person name="Dougan E. K."/>
            <person name="Rhodes N."/>
            <person name="Thang M."/>
            <person name="Chan C."/>
        </authorList>
    </citation>
    <scope>NUCLEOTIDE SEQUENCE</scope>
</reference>
<name>A0A812LEC9_9DINO</name>
<dbReference type="OrthoDB" id="406975at2759"/>
<sequence>MVHILHKGPAQASVLIQVIFDHTKYNGQDLLKALAVNYDAWEELALCSEENEVAGKMLQVNEYISLRRILPYLDQGISNLTPDVELSEALHAQIFESPAAEVPMRELYREIAQLFRSTFVIYIDLSHLFGEPCMLRYAIRPERDFDAQWDEIRALKSNAQGAVVHQWHLHLDPKERWATCLQSPSSAYLPLYGTQKPDLGSTEITGIAVTKSQESSRWFWSLVSSATSSPSDEGFPRRLASFKEAFSMEPSSIRIE</sequence>
<protein>
    <submittedName>
        <fullName evidence="1">Uncharacterized protein</fullName>
    </submittedName>
</protein>
<dbReference type="EMBL" id="CAJNDS010001054">
    <property type="protein sequence ID" value="CAE7245523.1"/>
    <property type="molecule type" value="Genomic_DNA"/>
</dbReference>
<keyword evidence="2" id="KW-1185">Reference proteome</keyword>
<organism evidence="1 2">
    <name type="scientific">Symbiodinium natans</name>
    <dbReference type="NCBI Taxonomy" id="878477"/>
    <lineage>
        <taxon>Eukaryota</taxon>
        <taxon>Sar</taxon>
        <taxon>Alveolata</taxon>
        <taxon>Dinophyceae</taxon>
        <taxon>Suessiales</taxon>
        <taxon>Symbiodiniaceae</taxon>
        <taxon>Symbiodinium</taxon>
    </lineage>
</organism>
<proteinExistence type="predicted"/>
<evidence type="ECO:0000313" key="2">
    <source>
        <dbReference type="Proteomes" id="UP000604046"/>
    </source>
</evidence>